<evidence type="ECO:0000256" key="11">
    <source>
        <dbReference type="SAM" id="Phobius"/>
    </source>
</evidence>
<keyword evidence="15" id="KW-1185">Reference proteome</keyword>
<dbReference type="GO" id="GO:0000155">
    <property type="term" value="F:phosphorelay sensor kinase activity"/>
    <property type="evidence" value="ECO:0007669"/>
    <property type="project" value="InterPro"/>
</dbReference>
<feature type="domain" description="HAMP" evidence="13">
    <location>
        <begin position="90"/>
        <end position="143"/>
    </location>
</feature>
<feature type="domain" description="Histidine kinase" evidence="12">
    <location>
        <begin position="151"/>
        <end position="353"/>
    </location>
</feature>
<evidence type="ECO:0000256" key="10">
    <source>
        <dbReference type="ARBA" id="ARBA00023136"/>
    </source>
</evidence>
<keyword evidence="4" id="KW-0597">Phosphoprotein</keyword>
<evidence type="ECO:0000259" key="12">
    <source>
        <dbReference type="PROSITE" id="PS50109"/>
    </source>
</evidence>
<dbReference type="PROSITE" id="PS50885">
    <property type="entry name" value="HAMP"/>
    <property type="match status" value="1"/>
</dbReference>
<sequence length="363" mass="38943">MPERTIRLSHFARTPAFNSLAARLVGSMSVLLFGGLAAVSGLHSLERGRDLAARIGRLLLGDELPEPWQDLAILLPFSLLVLVLIAVVTRWSLRPLRLASEEARRAGPDHPDARISTRRLPSELRPLADAVNAALDRLTAAYETERRFTADAAHELRTPLAALSLRLQRSRRFGVEIEWTAMEADIAAMRQLVEGLLDLARKEAGGRRFATLNFSRIVREAAAGVHPMIEEAGRRLVVEAPASVRLRGEANDLRDLVRNLVQNALVHGGGRIALRLRGEHDGTVVLDVADEGEGIQQAEREAVFERFRKGPGAGAGSGLGLAIARAVATAHGGQVTIPPGPGSLVRVMLPGEASGVGGRNGAA</sequence>
<keyword evidence="9" id="KW-0902">Two-component regulatory system</keyword>
<dbReference type="Gene3D" id="1.10.287.130">
    <property type="match status" value="1"/>
</dbReference>
<evidence type="ECO:0000256" key="6">
    <source>
        <dbReference type="ARBA" id="ARBA00022692"/>
    </source>
</evidence>
<dbReference type="SMART" id="SM00387">
    <property type="entry name" value="HATPase_c"/>
    <property type="match status" value="1"/>
</dbReference>
<dbReference type="InterPro" id="IPR003660">
    <property type="entry name" value="HAMP_dom"/>
</dbReference>
<comment type="catalytic activity">
    <reaction evidence="1">
        <text>ATP + protein L-histidine = ADP + protein N-phospho-L-histidine.</text>
        <dbReference type="EC" id="2.7.13.3"/>
    </reaction>
</comment>
<dbReference type="InterPro" id="IPR004358">
    <property type="entry name" value="Sig_transdc_His_kin-like_C"/>
</dbReference>
<evidence type="ECO:0000256" key="9">
    <source>
        <dbReference type="ARBA" id="ARBA00023012"/>
    </source>
</evidence>
<comment type="caution">
    <text evidence="14">The sequence shown here is derived from an EMBL/GenBank/DDBJ whole genome shotgun (WGS) entry which is preliminary data.</text>
</comment>
<name>A0A5R9J595_9PROT</name>
<feature type="transmembrane region" description="Helical" evidence="11">
    <location>
        <begin position="20"/>
        <end position="42"/>
    </location>
</feature>
<dbReference type="SUPFAM" id="SSF47384">
    <property type="entry name" value="Homodimeric domain of signal transducing histidine kinase"/>
    <property type="match status" value="1"/>
</dbReference>
<dbReference type="EMBL" id="VCDI01000003">
    <property type="protein sequence ID" value="TLU72795.1"/>
    <property type="molecule type" value="Genomic_DNA"/>
</dbReference>
<evidence type="ECO:0000256" key="5">
    <source>
        <dbReference type="ARBA" id="ARBA00022679"/>
    </source>
</evidence>
<accession>A0A5R9J595</accession>
<dbReference type="GO" id="GO:0005886">
    <property type="term" value="C:plasma membrane"/>
    <property type="evidence" value="ECO:0007669"/>
    <property type="project" value="TreeGrafter"/>
</dbReference>
<dbReference type="InterPro" id="IPR036890">
    <property type="entry name" value="HATPase_C_sf"/>
</dbReference>
<dbReference type="PRINTS" id="PR00344">
    <property type="entry name" value="BCTRLSENSOR"/>
</dbReference>
<evidence type="ECO:0000256" key="7">
    <source>
        <dbReference type="ARBA" id="ARBA00022777"/>
    </source>
</evidence>
<dbReference type="InterPro" id="IPR003661">
    <property type="entry name" value="HisK_dim/P_dom"/>
</dbReference>
<dbReference type="InterPro" id="IPR050428">
    <property type="entry name" value="TCS_sensor_his_kinase"/>
</dbReference>
<dbReference type="Pfam" id="PF02518">
    <property type="entry name" value="HATPase_c"/>
    <property type="match status" value="1"/>
</dbReference>
<protein>
    <recommendedName>
        <fullName evidence="3">histidine kinase</fullName>
        <ecNumber evidence="3">2.7.13.3</ecNumber>
    </recommendedName>
</protein>
<dbReference type="OrthoDB" id="9809766at2"/>
<keyword evidence="8 11" id="KW-1133">Transmembrane helix</keyword>
<keyword evidence="5" id="KW-0808">Transferase</keyword>
<keyword evidence="10 11" id="KW-0472">Membrane</keyword>
<dbReference type="InterPro" id="IPR003594">
    <property type="entry name" value="HATPase_dom"/>
</dbReference>
<gene>
    <name evidence="14" type="ORF">FE263_12330</name>
</gene>
<dbReference type="CDD" id="cd00075">
    <property type="entry name" value="HATPase"/>
    <property type="match status" value="1"/>
</dbReference>
<dbReference type="PANTHER" id="PTHR45436:SF15">
    <property type="entry name" value="SENSOR HISTIDINE KINASE CUSS"/>
    <property type="match status" value="1"/>
</dbReference>
<dbReference type="CDD" id="cd00082">
    <property type="entry name" value="HisKA"/>
    <property type="match status" value="1"/>
</dbReference>
<dbReference type="AlphaFoldDB" id="A0A5R9J595"/>
<evidence type="ECO:0000256" key="1">
    <source>
        <dbReference type="ARBA" id="ARBA00000085"/>
    </source>
</evidence>
<dbReference type="Proteomes" id="UP000305654">
    <property type="component" value="Unassembled WGS sequence"/>
</dbReference>
<comment type="subcellular location">
    <subcellularLocation>
        <location evidence="2">Membrane</location>
        <topology evidence="2">Multi-pass membrane protein</topology>
    </subcellularLocation>
</comment>
<evidence type="ECO:0000313" key="14">
    <source>
        <dbReference type="EMBL" id="TLU72795.1"/>
    </source>
</evidence>
<evidence type="ECO:0000256" key="3">
    <source>
        <dbReference type="ARBA" id="ARBA00012438"/>
    </source>
</evidence>
<dbReference type="PANTHER" id="PTHR45436">
    <property type="entry name" value="SENSOR HISTIDINE KINASE YKOH"/>
    <property type="match status" value="1"/>
</dbReference>
<dbReference type="Pfam" id="PF00512">
    <property type="entry name" value="HisKA"/>
    <property type="match status" value="1"/>
</dbReference>
<evidence type="ECO:0000313" key="15">
    <source>
        <dbReference type="Proteomes" id="UP000305654"/>
    </source>
</evidence>
<evidence type="ECO:0000256" key="2">
    <source>
        <dbReference type="ARBA" id="ARBA00004141"/>
    </source>
</evidence>
<dbReference type="Gene3D" id="3.30.565.10">
    <property type="entry name" value="Histidine kinase-like ATPase, C-terminal domain"/>
    <property type="match status" value="1"/>
</dbReference>
<dbReference type="InterPro" id="IPR036097">
    <property type="entry name" value="HisK_dim/P_sf"/>
</dbReference>
<evidence type="ECO:0000259" key="13">
    <source>
        <dbReference type="PROSITE" id="PS50885"/>
    </source>
</evidence>
<dbReference type="EC" id="2.7.13.3" evidence="3"/>
<evidence type="ECO:0000256" key="8">
    <source>
        <dbReference type="ARBA" id="ARBA00022989"/>
    </source>
</evidence>
<keyword evidence="6 11" id="KW-0812">Transmembrane</keyword>
<reference evidence="14 15" key="1">
    <citation type="submission" date="2019-05" db="EMBL/GenBank/DDBJ databases">
        <authorList>
            <person name="Pankratov T."/>
            <person name="Grouzdev D."/>
        </authorList>
    </citation>
    <scope>NUCLEOTIDE SEQUENCE [LARGE SCALE GENOMIC DNA]</scope>
    <source>
        <strain evidence="14 15">KEBCLARHB70R</strain>
    </source>
</reference>
<organism evidence="14 15">
    <name type="scientific">Lichenicoccus roseus</name>
    <dbReference type="NCBI Taxonomy" id="2683649"/>
    <lineage>
        <taxon>Bacteria</taxon>
        <taxon>Pseudomonadati</taxon>
        <taxon>Pseudomonadota</taxon>
        <taxon>Alphaproteobacteria</taxon>
        <taxon>Acetobacterales</taxon>
        <taxon>Acetobacteraceae</taxon>
        <taxon>Lichenicoccus</taxon>
    </lineage>
</organism>
<proteinExistence type="predicted"/>
<evidence type="ECO:0000256" key="4">
    <source>
        <dbReference type="ARBA" id="ARBA00022553"/>
    </source>
</evidence>
<dbReference type="RefSeq" id="WP_138326255.1">
    <property type="nucleotide sequence ID" value="NZ_VCDI01000003.1"/>
</dbReference>
<dbReference type="SMART" id="SM00304">
    <property type="entry name" value="HAMP"/>
    <property type="match status" value="1"/>
</dbReference>
<dbReference type="SMART" id="SM00388">
    <property type="entry name" value="HisKA"/>
    <property type="match status" value="1"/>
</dbReference>
<keyword evidence="7 14" id="KW-0418">Kinase</keyword>
<dbReference type="InterPro" id="IPR005467">
    <property type="entry name" value="His_kinase_dom"/>
</dbReference>
<dbReference type="SUPFAM" id="SSF55874">
    <property type="entry name" value="ATPase domain of HSP90 chaperone/DNA topoisomerase II/histidine kinase"/>
    <property type="match status" value="1"/>
</dbReference>
<feature type="transmembrane region" description="Helical" evidence="11">
    <location>
        <begin position="71"/>
        <end position="93"/>
    </location>
</feature>
<dbReference type="PROSITE" id="PS50109">
    <property type="entry name" value="HIS_KIN"/>
    <property type="match status" value="1"/>
</dbReference>